<evidence type="ECO:0000256" key="12">
    <source>
        <dbReference type="HAMAP-Rule" id="MF_01849"/>
    </source>
</evidence>
<feature type="active site" description="Proton acceptor" evidence="12">
    <location>
        <position position="93"/>
    </location>
</feature>
<keyword evidence="4 12" id="KW-0698">rRNA processing</keyword>
<dbReference type="PANTHER" id="PTHR30544">
    <property type="entry name" value="23S RRNA METHYLTRANSFERASE"/>
    <property type="match status" value="1"/>
</dbReference>
<keyword evidence="11 12" id="KW-0411">Iron-sulfur</keyword>
<dbReference type="InterPro" id="IPR007197">
    <property type="entry name" value="rSAM"/>
</dbReference>
<dbReference type="InterPro" id="IPR058240">
    <property type="entry name" value="rSAM_sf"/>
</dbReference>
<keyword evidence="10 12" id="KW-0408">Iron</keyword>
<dbReference type="GO" id="GO:0030488">
    <property type="term" value="P:tRNA methylation"/>
    <property type="evidence" value="ECO:0007669"/>
    <property type="project" value="UniProtKB-UniRule"/>
</dbReference>
<dbReference type="EMBL" id="MEUA01000033">
    <property type="protein sequence ID" value="OGC14681.1"/>
    <property type="molecule type" value="Genomic_DNA"/>
</dbReference>
<keyword evidence="9 12" id="KW-0479">Metal-binding</keyword>
<organism evidence="14 15">
    <name type="scientific">candidate division WOR-1 bacterium RIFOXYB2_FULL_36_35</name>
    <dbReference type="NCBI Taxonomy" id="1802578"/>
    <lineage>
        <taxon>Bacteria</taxon>
        <taxon>Bacillati</taxon>
        <taxon>Saganbacteria</taxon>
    </lineage>
</organism>
<dbReference type="PIRSF" id="PIRSF006004">
    <property type="entry name" value="CHP00048"/>
    <property type="match status" value="1"/>
</dbReference>
<dbReference type="AlphaFoldDB" id="A0A1F4S2M6"/>
<protein>
    <recommendedName>
        <fullName evidence="12">Probable dual-specificity RNA methyltransferase RlmN</fullName>
        <ecNumber evidence="12">2.1.1.192</ecNumber>
    </recommendedName>
    <alternativeName>
        <fullName evidence="12">23S rRNA (adenine(2503)-C(2))-methyltransferase</fullName>
    </alternativeName>
    <alternativeName>
        <fullName evidence="12">23S rRNA m2A2503 methyltransferase</fullName>
    </alternativeName>
    <alternativeName>
        <fullName evidence="12">Ribosomal RNA large subunit methyltransferase N</fullName>
    </alternativeName>
    <alternativeName>
        <fullName evidence="12">tRNA (adenine(37)-C(2))-methyltransferase</fullName>
    </alternativeName>
    <alternativeName>
        <fullName evidence="12">tRNA m2A37 methyltransferase</fullName>
    </alternativeName>
</protein>
<dbReference type="GO" id="GO:0019843">
    <property type="term" value="F:rRNA binding"/>
    <property type="evidence" value="ECO:0007669"/>
    <property type="project" value="UniProtKB-UniRule"/>
</dbReference>
<feature type="domain" description="Radical SAM core" evidence="13">
    <location>
        <begin position="100"/>
        <end position="336"/>
    </location>
</feature>
<name>A0A1F4S2M6_UNCSA</name>
<comment type="subcellular location">
    <subcellularLocation>
        <location evidence="1 12">Cytoplasm</location>
    </subcellularLocation>
</comment>
<comment type="function">
    <text evidence="12">Specifically methylates position 2 of adenine 2503 in 23S rRNA and position 2 of adenine 37 in tRNAs.</text>
</comment>
<dbReference type="EC" id="2.1.1.192" evidence="12"/>
<dbReference type="GO" id="GO:0002935">
    <property type="term" value="F:tRNA (adenine(37)-C2)-methyltransferase activity"/>
    <property type="evidence" value="ECO:0007669"/>
    <property type="project" value="UniProtKB-UniRule"/>
</dbReference>
<feature type="binding site" evidence="12">
    <location>
        <position position="114"/>
    </location>
    <ligand>
        <name>[4Fe-4S] cluster</name>
        <dbReference type="ChEBI" id="CHEBI:49883"/>
        <note>4Fe-4S-S-AdoMet</note>
    </ligand>
</feature>
<keyword evidence="3 12" id="KW-0963">Cytoplasm</keyword>
<dbReference type="HAMAP" id="MF_01849">
    <property type="entry name" value="RNA_methyltr_RlmN"/>
    <property type="match status" value="1"/>
</dbReference>
<dbReference type="GO" id="GO:0070040">
    <property type="term" value="F:rRNA (adenine(2503)-C2-)-methyltransferase activity"/>
    <property type="evidence" value="ECO:0007669"/>
    <property type="project" value="UniProtKB-UniRule"/>
</dbReference>
<dbReference type="PROSITE" id="PS51918">
    <property type="entry name" value="RADICAL_SAM"/>
    <property type="match status" value="1"/>
</dbReference>
<dbReference type="GO" id="GO:0046872">
    <property type="term" value="F:metal ion binding"/>
    <property type="evidence" value="ECO:0007669"/>
    <property type="project" value="UniProtKB-KW"/>
</dbReference>
<keyword evidence="8 12" id="KW-0819">tRNA processing</keyword>
<dbReference type="PANTHER" id="PTHR30544:SF5">
    <property type="entry name" value="RADICAL SAM CORE DOMAIN-CONTAINING PROTEIN"/>
    <property type="match status" value="1"/>
</dbReference>
<evidence type="ECO:0000256" key="2">
    <source>
        <dbReference type="ARBA" id="ARBA00022485"/>
    </source>
</evidence>
<evidence type="ECO:0000256" key="1">
    <source>
        <dbReference type="ARBA" id="ARBA00004496"/>
    </source>
</evidence>
<comment type="miscellaneous">
    <text evidence="12">Reaction proceeds by a ping-pong mechanism involving intermediate methylation of a conserved cysteine residue.</text>
</comment>
<sequence length="346" mass="39380">MIVNVKKIDIKSCTLSELEKTLNLPKFRSKQIFHWLHQKHVTSFNEMTNISFELRNELENRFYIYTPKIKKTIKSKDGTIKYLLELEDCEHIECVVLRDRKGRQSVCVSSQVGCALGCHFCATAKMGFTRNLSVSEILSQVYLIAAQNCKPHNHKTINNIVFMGMGEPFLNYDNVLKAIKILNFSEGINIGARKITISTCGFVDGIRKLAEEEIQVRLAVSLNAAVDKIRSLLMPINNTYPLRKLREAILFYQKKTGRRVTLEYILLDCVNDYLEDLESLADFCRGLNVNVNLVPYNFLKGTFKGSPKKIVEVFINELSKRGIEVVERISRGGDIEAGCGQLAFRA</sequence>
<feature type="binding site" evidence="12">
    <location>
        <position position="121"/>
    </location>
    <ligand>
        <name>[4Fe-4S] cluster</name>
        <dbReference type="ChEBI" id="CHEBI:49883"/>
        <note>4Fe-4S-S-AdoMet</note>
    </ligand>
</feature>
<dbReference type="SFLD" id="SFLDF00275">
    <property type="entry name" value="adenosine_C2_methyltransferase"/>
    <property type="match status" value="1"/>
</dbReference>
<dbReference type="Pfam" id="PF21016">
    <property type="entry name" value="RlmN_N"/>
    <property type="match status" value="1"/>
</dbReference>
<dbReference type="InterPro" id="IPR040072">
    <property type="entry name" value="Methyltransferase_A"/>
</dbReference>
<comment type="cofactor">
    <cofactor evidence="12">
        <name>[4Fe-4S] cluster</name>
        <dbReference type="ChEBI" id="CHEBI:49883"/>
    </cofactor>
    <text evidence="12">Binds 1 [4Fe-4S] cluster. The cluster is coordinated with 3 cysteines and an exchangeable S-adenosyl-L-methionine.</text>
</comment>
<feature type="binding site" evidence="12">
    <location>
        <position position="118"/>
    </location>
    <ligand>
        <name>[4Fe-4S] cluster</name>
        <dbReference type="ChEBI" id="CHEBI:49883"/>
        <note>4Fe-4S-S-AdoMet</note>
    </ligand>
</feature>
<dbReference type="SFLD" id="SFLDS00029">
    <property type="entry name" value="Radical_SAM"/>
    <property type="match status" value="1"/>
</dbReference>
<dbReference type="Pfam" id="PF04055">
    <property type="entry name" value="Radical_SAM"/>
    <property type="match status" value="1"/>
</dbReference>
<keyword evidence="5 12" id="KW-0489">Methyltransferase</keyword>
<comment type="similarity">
    <text evidence="12">Belongs to the radical SAM superfamily. RlmN family.</text>
</comment>
<keyword evidence="12" id="KW-1015">Disulfide bond</keyword>
<dbReference type="CDD" id="cd01335">
    <property type="entry name" value="Radical_SAM"/>
    <property type="match status" value="1"/>
</dbReference>
<dbReference type="InterPro" id="IPR004383">
    <property type="entry name" value="rRNA_lsu_MTrfase_RlmN/Cfr"/>
</dbReference>
<dbReference type="GO" id="GO:0070475">
    <property type="term" value="P:rRNA base methylation"/>
    <property type="evidence" value="ECO:0007669"/>
    <property type="project" value="UniProtKB-UniRule"/>
</dbReference>
<feature type="binding site" evidence="12">
    <location>
        <position position="198"/>
    </location>
    <ligand>
        <name>S-adenosyl-L-methionine</name>
        <dbReference type="ChEBI" id="CHEBI:59789"/>
    </ligand>
</feature>
<dbReference type="GO" id="GO:0000049">
    <property type="term" value="F:tRNA binding"/>
    <property type="evidence" value="ECO:0007669"/>
    <property type="project" value="UniProtKB-UniRule"/>
</dbReference>
<dbReference type="Gene3D" id="1.10.150.530">
    <property type="match status" value="1"/>
</dbReference>
<keyword evidence="6 12" id="KW-0808">Transferase</keyword>
<dbReference type="NCBIfam" id="TIGR00048">
    <property type="entry name" value="rRNA_mod_RlmN"/>
    <property type="match status" value="1"/>
</dbReference>
<evidence type="ECO:0000259" key="13">
    <source>
        <dbReference type="PROSITE" id="PS51918"/>
    </source>
</evidence>
<evidence type="ECO:0000256" key="6">
    <source>
        <dbReference type="ARBA" id="ARBA00022679"/>
    </source>
</evidence>
<comment type="caution">
    <text evidence="12">Lacks conserved residue(s) required for the propagation of feature annotation.</text>
</comment>
<accession>A0A1F4S2M6</accession>
<dbReference type="Gene3D" id="3.20.20.70">
    <property type="entry name" value="Aldolase class I"/>
    <property type="match status" value="1"/>
</dbReference>
<comment type="caution">
    <text evidence="14">The sequence shown here is derived from an EMBL/GenBank/DDBJ whole genome shotgun (WGS) entry which is preliminary data.</text>
</comment>
<dbReference type="Proteomes" id="UP000177905">
    <property type="component" value="Unassembled WGS sequence"/>
</dbReference>
<evidence type="ECO:0000256" key="5">
    <source>
        <dbReference type="ARBA" id="ARBA00022603"/>
    </source>
</evidence>
<evidence type="ECO:0000256" key="8">
    <source>
        <dbReference type="ARBA" id="ARBA00022694"/>
    </source>
</evidence>
<evidence type="ECO:0000256" key="10">
    <source>
        <dbReference type="ARBA" id="ARBA00023004"/>
    </source>
</evidence>
<dbReference type="InterPro" id="IPR027492">
    <property type="entry name" value="RNA_MTrfase_RlmN"/>
</dbReference>
<reference evidence="14 15" key="1">
    <citation type="journal article" date="2016" name="Nat. Commun.">
        <title>Thousands of microbial genomes shed light on interconnected biogeochemical processes in an aquifer system.</title>
        <authorList>
            <person name="Anantharaman K."/>
            <person name="Brown C.T."/>
            <person name="Hug L.A."/>
            <person name="Sharon I."/>
            <person name="Castelle C.J."/>
            <person name="Probst A.J."/>
            <person name="Thomas B.C."/>
            <person name="Singh A."/>
            <person name="Wilkins M.J."/>
            <person name="Karaoz U."/>
            <person name="Brodie E.L."/>
            <person name="Williams K.H."/>
            <person name="Hubbard S.S."/>
            <person name="Banfield J.F."/>
        </authorList>
    </citation>
    <scope>NUCLEOTIDE SEQUENCE [LARGE SCALE GENOMIC DNA]</scope>
</reference>
<evidence type="ECO:0000256" key="9">
    <source>
        <dbReference type="ARBA" id="ARBA00022723"/>
    </source>
</evidence>
<evidence type="ECO:0000256" key="7">
    <source>
        <dbReference type="ARBA" id="ARBA00022691"/>
    </source>
</evidence>
<feature type="binding site" evidence="12">
    <location>
        <position position="297"/>
    </location>
    <ligand>
        <name>S-adenosyl-L-methionine</name>
        <dbReference type="ChEBI" id="CHEBI:59789"/>
    </ligand>
</feature>
<evidence type="ECO:0000256" key="4">
    <source>
        <dbReference type="ARBA" id="ARBA00022552"/>
    </source>
</evidence>
<evidence type="ECO:0000313" key="15">
    <source>
        <dbReference type="Proteomes" id="UP000177905"/>
    </source>
</evidence>
<evidence type="ECO:0000256" key="3">
    <source>
        <dbReference type="ARBA" id="ARBA00022490"/>
    </source>
</evidence>
<dbReference type="InterPro" id="IPR048641">
    <property type="entry name" value="RlmN_N"/>
</dbReference>
<proteinExistence type="inferred from homology"/>
<evidence type="ECO:0000256" key="11">
    <source>
        <dbReference type="ARBA" id="ARBA00023014"/>
    </source>
</evidence>
<feature type="binding site" evidence="12">
    <location>
        <begin position="221"/>
        <end position="223"/>
    </location>
    <ligand>
        <name>S-adenosyl-L-methionine</name>
        <dbReference type="ChEBI" id="CHEBI:59789"/>
    </ligand>
</feature>
<feature type="active site" description="S-methylcysteine intermediate" evidence="12">
    <location>
        <position position="339"/>
    </location>
</feature>
<comment type="catalytic activity">
    <reaction evidence="12">
        <text>adenosine(37) in tRNA + 2 reduced [2Fe-2S]-[ferredoxin] + 2 S-adenosyl-L-methionine = 2-methyladenosine(37) in tRNA + 5'-deoxyadenosine + L-methionine + 2 oxidized [2Fe-2S]-[ferredoxin] + S-adenosyl-L-homocysteine</text>
        <dbReference type="Rhea" id="RHEA:43332"/>
        <dbReference type="Rhea" id="RHEA-COMP:10000"/>
        <dbReference type="Rhea" id="RHEA-COMP:10001"/>
        <dbReference type="Rhea" id="RHEA-COMP:10162"/>
        <dbReference type="Rhea" id="RHEA-COMP:10485"/>
        <dbReference type="ChEBI" id="CHEBI:17319"/>
        <dbReference type="ChEBI" id="CHEBI:33737"/>
        <dbReference type="ChEBI" id="CHEBI:33738"/>
        <dbReference type="ChEBI" id="CHEBI:57844"/>
        <dbReference type="ChEBI" id="CHEBI:57856"/>
        <dbReference type="ChEBI" id="CHEBI:59789"/>
        <dbReference type="ChEBI" id="CHEBI:74411"/>
        <dbReference type="ChEBI" id="CHEBI:74497"/>
        <dbReference type="EC" id="2.1.1.192"/>
    </reaction>
</comment>
<keyword evidence="2 12" id="KW-0004">4Fe-4S</keyword>
<dbReference type="SFLD" id="SFLDG01062">
    <property type="entry name" value="methyltransferase_(Class_A)"/>
    <property type="match status" value="1"/>
</dbReference>
<keyword evidence="7 12" id="KW-0949">S-adenosyl-L-methionine</keyword>
<comment type="catalytic activity">
    <reaction evidence="12">
        <text>adenosine(2503) in 23S rRNA + 2 reduced [2Fe-2S]-[ferredoxin] + 2 S-adenosyl-L-methionine = 2-methyladenosine(2503) in 23S rRNA + 5'-deoxyadenosine + L-methionine + 2 oxidized [2Fe-2S]-[ferredoxin] + S-adenosyl-L-homocysteine</text>
        <dbReference type="Rhea" id="RHEA:42916"/>
        <dbReference type="Rhea" id="RHEA-COMP:10000"/>
        <dbReference type="Rhea" id="RHEA-COMP:10001"/>
        <dbReference type="Rhea" id="RHEA-COMP:10152"/>
        <dbReference type="Rhea" id="RHEA-COMP:10282"/>
        <dbReference type="ChEBI" id="CHEBI:17319"/>
        <dbReference type="ChEBI" id="CHEBI:33737"/>
        <dbReference type="ChEBI" id="CHEBI:33738"/>
        <dbReference type="ChEBI" id="CHEBI:57844"/>
        <dbReference type="ChEBI" id="CHEBI:57856"/>
        <dbReference type="ChEBI" id="CHEBI:59789"/>
        <dbReference type="ChEBI" id="CHEBI:74411"/>
        <dbReference type="ChEBI" id="CHEBI:74497"/>
        <dbReference type="EC" id="2.1.1.192"/>
    </reaction>
</comment>
<dbReference type="GO" id="GO:0005737">
    <property type="term" value="C:cytoplasm"/>
    <property type="evidence" value="ECO:0007669"/>
    <property type="project" value="UniProtKB-SubCell"/>
</dbReference>
<evidence type="ECO:0000313" key="14">
    <source>
        <dbReference type="EMBL" id="OGC14681.1"/>
    </source>
</evidence>
<dbReference type="InterPro" id="IPR013785">
    <property type="entry name" value="Aldolase_TIM"/>
</dbReference>
<dbReference type="GO" id="GO:0051539">
    <property type="term" value="F:4 iron, 4 sulfur cluster binding"/>
    <property type="evidence" value="ECO:0007669"/>
    <property type="project" value="UniProtKB-UniRule"/>
</dbReference>
<feature type="binding site" evidence="12">
    <location>
        <begin position="166"/>
        <end position="167"/>
    </location>
    <ligand>
        <name>S-adenosyl-L-methionine</name>
        <dbReference type="ChEBI" id="CHEBI:59789"/>
    </ligand>
</feature>
<gene>
    <name evidence="12" type="primary">rlmN</name>
    <name evidence="14" type="ORF">A2290_01370</name>
</gene>
<dbReference type="FunFam" id="3.20.20.70:FF:000014">
    <property type="entry name" value="Probable dual-specificity RNA methyltransferase RlmN"/>
    <property type="match status" value="1"/>
</dbReference>
<dbReference type="SUPFAM" id="SSF102114">
    <property type="entry name" value="Radical SAM enzymes"/>
    <property type="match status" value="1"/>
</dbReference>